<organism evidence="2 3">
    <name type="scientific">Sneathiella litorea</name>
    <dbReference type="NCBI Taxonomy" id="2606216"/>
    <lineage>
        <taxon>Bacteria</taxon>
        <taxon>Pseudomonadati</taxon>
        <taxon>Pseudomonadota</taxon>
        <taxon>Alphaproteobacteria</taxon>
        <taxon>Sneathiellales</taxon>
        <taxon>Sneathiellaceae</taxon>
        <taxon>Sneathiella</taxon>
    </lineage>
</organism>
<dbReference type="InterPro" id="IPR004046">
    <property type="entry name" value="GST_C"/>
</dbReference>
<dbReference type="AlphaFoldDB" id="A0A6L8WAR1"/>
<gene>
    <name evidence="2" type="ORF">GQE98_14050</name>
</gene>
<keyword evidence="2" id="KW-0808">Transferase</keyword>
<dbReference type="CDD" id="cd00570">
    <property type="entry name" value="GST_N_family"/>
    <property type="match status" value="1"/>
</dbReference>
<dbReference type="PANTHER" id="PTHR12289:SF67">
    <property type="match status" value="1"/>
</dbReference>
<accession>A0A6L8WAR1</accession>
<dbReference type="InterPro" id="IPR010987">
    <property type="entry name" value="Glutathione-S-Trfase_C-like"/>
</dbReference>
<dbReference type="InterPro" id="IPR050931">
    <property type="entry name" value="Mito_Protein_Transport_Metaxin"/>
</dbReference>
<dbReference type="GO" id="GO:0016740">
    <property type="term" value="F:transferase activity"/>
    <property type="evidence" value="ECO:0007669"/>
    <property type="project" value="UniProtKB-KW"/>
</dbReference>
<dbReference type="PROSITE" id="PS50405">
    <property type="entry name" value="GST_CTER"/>
    <property type="match status" value="1"/>
</dbReference>
<dbReference type="PANTHER" id="PTHR12289">
    <property type="entry name" value="METAXIN RELATED"/>
    <property type="match status" value="1"/>
</dbReference>
<dbReference type="Gene3D" id="1.20.1050.10">
    <property type="match status" value="1"/>
</dbReference>
<dbReference type="CDD" id="cd00299">
    <property type="entry name" value="GST_C_family"/>
    <property type="match status" value="1"/>
</dbReference>
<keyword evidence="3" id="KW-1185">Reference proteome</keyword>
<comment type="caution">
    <text evidence="2">The sequence shown here is derived from an EMBL/GenBank/DDBJ whole genome shotgun (WGS) entry which is preliminary data.</text>
</comment>
<dbReference type="Pfam" id="PF13417">
    <property type="entry name" value="GST_N_3"/>
    <property type="match status" value="1"/>
</dbReference>
<protein>
    <submittedName>
        <fullName evidence="2">Glutathione S-transferase family protein</fullName>
    </submittedName>
</protein>
<name>A0A6L8WAR1_9PROT</name>
<dbReference type="EMBL" id="WTUW01000009">
    <property type="protein sequence ID" value="MZR31754.1"/>
    <property type="molecule type" value="Genomic_DNA"/>
</dbReference>
<dbReference type="GO" id="GO:0005737">
    <property type="term" value="C:cytoplasm"/>
    <property type="evidence" value="ECO:0007669"/>
    <property type="project" value="TreeGrafter"/>
</dbReference>
<evidence type="ECO:0000313" key="2">
    <source>
        <dbReference type="EMBL" id="MZR31754.1"/>
    </source>
</evidence>
<proteinExistence type="predicted"/>
<evidence type="ECO:0000259" key="1">
    <source>
        <dbReference type="PROSITE" id="PS50405"/>
    </source>
</evidence>
<reference evidence="2 3" key="1">
    <citation type="submission" date="2019-12" db="EMBL/GenBank/DDBJ databases">
        <title>Snethiella sp. nov. sp. isolated from sea sand.</title>
        <authorList>
            <person name="Kim J."/>
            <person name="Jeong S.E."/>
            <person name="Jung H.S."/>
            <person name="Jeon C.O."/>
        </authorList>
    </citation>
    <scope>NUCLEOTIDE SEQUENCE [LARGE SCALE GENOMIC DNA]</scope>
    <source>
        <strain evidence="2 3">DP05</strain>
    </source>
</reference>
<dbReference type="SUPFAM" id="SSF52833">
    <property type="entry name" value="Thioredoxin-like"/>
    <property type="match status" value="1"/>
</dbReference>
<dbReference type="Pfam" id="PF00043">
    <property type="entry name" value="GST_C"/>
    <property type="match status" value="1"/>
</dbReference>
<dbReference type="Gene3D" id="3.40.30.10">
    <property type="entry name" value="Glutaredoxin"/>
    <property type="match status" value="1"/>
</dbReference>
<dbReference type="RefSeq" id="WP_161316349.1">
    <property type="nucleotide sequence ID" value="NZ_WTUW01000009.1"/>
</dbReference>
<evidence type="ECO:0000313" key="3">
    <source>
        <dbReference type="Proteomes" id="UP000476030"/>
    </source>
</evidence>
<sequence>MSDQQYVLFGSEYSPFSVKVRSYFRYKNIPHEWRPRTIDTMAEFKKYAKLPLIPLVLGPDETVWQDSTPIIETFEEKYTDPALQPPSETLAFLSCLIEDYGDEWVNKPMFHYRWWRSEDQEAVSNGLAQANNPRGDREALDQLADSIRTRMVPRLRFVGSNEKTKDVIEASLDSLLTLLGAHLKSRKYLFGGRPALADFGLFAQIYGCLQQPTTAAILQQGFPEITDWIDRMLDPVGGGNWEDWPTLAPTLEPLIRAQIGDIYLPWSLANEAAVQAGEEAFSLQLMQQDFGQQTVKYAAKSLQALRSRLAVIEDRQELEKILRDCRCLQPLLTPSS</sequence>
<dbReference type="SUPFAM" id="SSF47616">
    <property type="entry name" value="GST C-terminal domain-like"/>
    <property type="match status" value="1"/>
</dbReference>
<dbReference type="InterPro" id="IPR036249">
    <property type="entry name" value="Thioredoxin-like_sf"/>
</dbReference>
<dbReference type="InterPro" id="IPR036282">
    <property type="entry name" value="Glutathione-S-Trfase_C_sf"/>
</dbReference>
<feature type="domain" description="GST C-terminal" evidence="1">
    <location>
        <begin position="133"/>
        <end position="251"/>
    </location>
</feature>
<dbReference type="InterPro" id="IPR004045">
    <property type="entry name" value="Glutathione_S-Trfase_N"/>
</dbReference>
<dbReference type="Proteomes" id="UP000476030">
    <property type="component" value="Unassembled WGS sequence"/>
</dbReference>